<accession>A0A512E411</accession>
<reference evidence="1 2" key="1">
    <citation type="submission" date="2019-07" db="EMBL/GenBank/DDBJ databases">
        <title>Whole genome shotgun sequence of Skermanella aerolata NBRC 106429.</title>
        <authorList>
            <person name="Hosoyama A."/>
            <person name="Uohara A."/>
            <person name="Ohji S."/>
            <person name="Ichikawa N."/>
        </authorList>
    </citation>
    <scope>NUCLEOTIDE SEQUENCE [LARGE SCALE GENOMIC DNA]</scope>
    <source>
        <strain evidence="1 2">NBRC 106429</strain>
    </source>
</reference>
<sequence>MRAIRSLMNDFLPAFALLVASVVIGAVVMLTPRPDHAALIVFGPMTLVTEAVTRTVEAGWLPIASPRSFVIIARRHAGSEVRRPEGAFLLLDASGISGCFSLSSVEK</sequence>
<evidence type="ECO:0000313" key="2">
    <source>
        <dbReference type="Proteomes" id="UP000321523"/>
    </source>
</evidence>
<protein>
    <submittedName>
        <fullName evidence="1">Uncharacterized protein</fullName>
    </submittedName>
</protein>
<dbReference type="Proteomes" id="UP000321523">
    <property type="component" value="Unassembled WGS sequence"/>
</dbReference>
<dbReference type="AlphaFoldDB" id="A0A512E411"/>
<comment type="caution">
    <text evidence="1">The sequence shown here is derived from an EMBL/GenBank/DDBJ whole genome shotgun (WGS) entry which is preliminary data.</text>
</comment>
<dbReference type="EMBL" id="BJYZ01000066">
    <property type="protein sequence ID" value="GEO43200.1"/>
    <property type="molecule type" value="Genomic_DNA"/>
</dbReference>
<evidence type="ECO:0000313" key="1">
    <source>
        <dbReference type="EMBL" id="GEO43200.1"/>
    </source>
</evidence>
<organism evidence="1 2">
    <name type="scientific">Skermanella aerolata</name>
    <dbReference type="NCBI Taxonomy" id="393310"/>
    <lineage>
        <taxon>Bacteria</taxon>
        <taxon>Pseudomonadati</taxon>
        <taxon>Pseudomonadota</taxon>
        <taxon>Alphaproteobacteria</taxon>
        <taxon>Rhodospirillales</taxon>
        <taxon>Azospirillaceae</taxon>
        <taxon>Skermanella</taxon>
    </lineage>
</organism>
<proteinExistence type="predicted"/>
<name>A0A512E411_9PROT</name>
<gene>
    <name evidence="1" type="ORF">SAE02_73480</name>
</gene>
<keyword evidence="2" id="KW-1185">Reference proteome</keyword>